<evidence type="ECO:0000313" key="2">
    <source>
        <dbReference type="Proteomes" id="UP000321570"/>
    </source>
</evidence>
<gene>
    <name evidence="1" type="ORF">WMSIL1_LOCUS10083</name>
</gene>
<reference evidence="1 2" key="1">
    <citation type="submission" date="2019-07" db="EMBL/GenBank/DDBJ databases">
        <authorList>
            <person name="Jastrzebski P J."/>
            <person name="Paukszto L."/>
            <person name="Jastrzebski P J."/>
        </authorList>
    </citation>
    <scope>NUCLEOTIDE SEQUENCE [LARGE SCALE GENOMIC DNA]</scope>
    <source>
        <strain evidence="1 2">WMS-il1</strain>
    </source>
</reference>
<organism evidence="1 2">
    <name type="scientific">Hymenolepis diminuta</name>
    <name type="common">Rat tapeworm</name>
    <dbReference type="NCBI Taxonomy" id="6216"/>
    <lineage>
        <taxon>Eukaryota</taxon>
        <taxon>Metazoa</taxon>
        <taxon>Spiralia</taxon>
        <taxon>Lophotrochozoa</taxon>
        <taxon>Platyhelminthes</taxon>
        <taxon>Cestoda</taxon>
        <taxon>Eucestoda</taxon>
        <taxon>Cyclophyllidea</taxon>
        <taxon>Hymenolepididae</taxon>
        <taxon>Hymenolepis</taxon>
    </lineage>
</organism>
<sequence length="157" mass="17909">MNFSEPNKDSEDYVKNVGEFHYELSVDKASVPCYARNRDVYKDRMTGLTDEKMTFAKEIHKCEGYGDNTSHFNKCYMCLNLATYEGKDIHKYTGISRHSSCYAEFSLKLLSVLGKNPDVVLHNLVDKCNNFRSLIGNSNTVKSNETRSIIIKKSEIG</sequence>
<keyword evidence="2" id="KW-1185">Reference proteome</keyword>
<dbReference type="EMBL" id="CABIJS010000443">
    <property type="protein sequence ID" value="VUZ51398.1"/>
    <property type="molecule type" value="Genomic_DNA"/>
</dbReference>
<dbReference type="Proteomes" id="UP000321570">
    <property type="component" value="Unassembled WGS sequence"/>
</dbReference>
<protein>
    <submittedName>
        <fullName evidence="1">Uncharacterized protein</fullName>
    </submittedName>
</protein>
<evidence type="ECO:0000313" key="1">
    <source>
        <dbReference type="EMBL" id="VUZ51398.1"/>
    </source>
</evidence>
<proteinExistence type="predicted"/>
<name>A0A564YXM3_HYMDI</name>
<accession>A0A564YXM3</accession>
<dbReference type="AlphaFoldDB" id="A0A564YXM3"/>